<dbReference type="Pfam" id="PF18623">
    <property type="entry name" value="TnsE_C"/>
    <property type="match status" value="1"/>
</dbReference>
<organism evidence="3 4">
    <name type="scientific">Colwellia maritima</name>
    <dbReference type="NCBI Taxonomy" id="2912588"/>
    <lineage>
        <taxon>Bacteria</taxon>
        <taxon>Pseudomonadati</taxon>
        <taxon>Pseudomonadota</taxon>
        <taxon>Gammaproteobacteria</taxon>
        <taxon>Alteromonadales</taxon>
        <taxon>Colwelliaceae</taxon>
        <taxon>Colwellia</taxon>
    </lineage>
</organism>
<evidence type="ECO:0000259" key="2">
    <source>
        <dbReference type="Pfam" id="PF18623"/>
    </source>
</evidence>
<evidence type="ECO:0000313" key="3">
    <source>
        <dbReference type="EMBL" id="MCI2282360.1"/>
    </source>
</evidence>
<dbReference type="InterPro" id="IPR041419">
    <property type="entry name" value="TnsE_C"/>
</dbReference>
<reference evidence="3" key="1">
    <citation type="submission" date="2022-01" db="EMBL/GenBank/DDBJ databases">
        <title>Colwellia maritima, isolated from seawater.</title>
        <authorList>
            <person name="Kristyanto S."/>
            <person name="Jung J."/>
            <person name="Jeon C.O."/>
        </authorList>
    </citation>
    <scope>NUCLEOTIDE SEQUENCE</scope>
    <source>
        <strain evidence="3">MSW7</strain>
    </source>
</reference>
<sequence>MDKFRIDGFSDDSVINGIGSLFRRTDGSLWRINLSTSPVKSERSYLTLSQSPIIVRQRVLNSKTEVSKKGYHKSFTIKDTHGRQVAKVKDCQVIKHHRKVDGEQYCFVFPIGDGTTVYLPQFELARALFLHDGYLSRTAMTPDVLQAEFDVIVNKDIGIATIDVMPNCTYKIDYYNEPSCRRLLIWILINDNVRRSYESIGRYQLLEGEELGKYRVWDFRFTPPSLENTRFSVKGWFDPDLNSMFVHEIEGLADIPINLPEKVLFSHPNFTKDVSGKGNGGYAAGTERPLEHNIDDEASASADNKVVIIKPPSIAMSFDKAVETIKVTQKNRISRNGQQDDDAPEAASKDVSTDEATTTGELPNADWDNIDDQTDDSHLYLNKFESYFKMLDLLKDNYGCKLVVYSLRKLPKVARCTKHILATDGNPRCLSVSYIEINNVAYYLLEVDTSDTNKPLSTKVIHASTIEHIDNFIENVEKQLLRVSISWPKKYFDNFVGKSNHFGISHQQSDKNGSLTQEDINNWGKRFYQKFVY</sequence>
<keyword evidence="4" id="KW-1185">Reference proteome</keyword>
<accession>A0ABS9WX41</accession>
<feature type="domain" description="TnsE C-terminal" evidence="2">
    <location>
        <begin position="382"/>
        <end position="527"/>
    </location>
</feature>
<name>A0ABS9WX41_9GAMM</name>
<protein>
    <submittedName>
        <fullName evidence="3">Tn7-like element transposition protein TnsE</fullName>
    </submittedName>
</protein>
<evidence type="ECO:0000256" key="1">
    <source>
        <dbReference type="SAM" id="MobiDB-lite"/>
    </source>
</evidence>
<dbReference type="EMBL" id="JAKKSL010000001">
    <property type="protein sequence ID" value="MCI2282360.1"/>
    <property type="molecule type" value="Genomic_DNA"/>
</dbReference>
<feature type="region of interest" description="Disordered" evidence="1">
    <location>
        <begin position="331"/>
        <end position="370"/>
    </location>
</feature>
<dbReference type="Proteomes" id="UP001139646">
    <property type="component" value="Unassembled WGS sequence"/>
</dbReference>
<proteinExistence type="predicted"/>
<comment type="caution">
    <text evidence="3">The sequence shown here is derived from an EMBL/GenBank/DDBJ whole genome shotgun (WGS) entry which is preliminary data.</text>
</comment>
<dbReference type="RefSeq" id="WP_242283014.1">
    <property type="nucleotide sequence ID" value="NZ_JAKKSL010000001.1"/>
</dbReference>
<gene>
    <name evidence="3" type="ORF">L3081_01815</name>
</gene>
<evidence type="ECO:0000313" key="4">
    <source>
        <dbReference type="Proteomes" id="UP001139646"/>
    </source>
</evidence>